<evidence type="ECO:0000313" key="6">
    <source>
        <dbReference type="Proteomes" id="UP000214720"/>
    </source>
</evidence>
<dbReference type="Proteomes" id="UP000214720">
    <property type="component" value="Unassembled WGS sequence"/>
</dbReference>
<keyword evidence="3" id="KW-0804">Transcription</keyword>
<keyword evidence="1" id="KW-0805">Transcription regulation</keyword>
<dbReference type="PANTHER" id="PTHR46796">
    <property type="entry name" value="HTH-TYPE TRANSCRIPTIONAL ACTIVATOR RHAS-RELATED"/>
    <property type="match status" value="1"/>
</dbReference>
<evidence type="ECO:0000256" key="1">
    <source>
        <dbReference type="ARBA" id="ARBA00023015"/>
    </source>
</evidence>
<dbReference type="SUPFAM" id="SSF46689">
    <property type="entry name" value="Homeodomain-like"/>
    <property type="match status" value="2"/>
</dbReference>
<dbReference type="PANTHER" id="PTHR46796:SF6">
    <property type="entry name" value="ARAC SUBFAMILY"/>
    <property type="match status" value="1"/>
</dbReference>
<dbReference type="InterPro" id="IPR050204">
    <property type="entry name" value="AraC_XylS_family_regulators"/>
</dbReference>
<dbReference type="Pfam" id="PF12833">
    <property type="entry name" value="HTH_18"/>
    <property type="match status" value="1"/>
</dbReference>
<dbReference type="SMART" id="SM00342">
    <property type="entry name" value="HTH_ARAC"/>
    <property type="match status" value="1"/>
</dbReference>
<dbReference type="EMBL" id="MTHB01000096">
    <property type="protein sequence ID" value="OXC77725.1"/>
    <property type="molecule type" value="Genomic_DNA"/>
</dbReference>
<proteinExistence type="predicted"/>
<dbReference type="InterPro" id="IPR009057">
    <property type="entry name" value="Homeodomain-like_sf"/>
</dbReference>
<evidence type="ECO:0000256" key="3">
    <source>
        <dbReference type="ARBA" id="ARBA00023163"/>
    </source>
</evidence>
<comment type="caution">
    <text evidence="5">The sequence shown here is derived from an EMBL/GenBank/DDBJ whole genome shotgun (WGS) entry which is preliminary data.</text>
</comment>
<feature type="domain" description="HTH araC/xylS-type" evidence="4">
    <location>
        <begin position="186"/>
        <end position="284"/>
    </location>
</feature>
<dbReference type="eggNOG" id="COG4977">
    <property type="taxonomic scope" value="Bacteria"/>
</dbReference>
<dbReference type="GO" id="GO:0043565">
    <property type="term" value="F:sequence-specific DNA binding"/>
    <property type="evidence" value="ECO:0007669"/>
    <property type="project" value="InterPro"/>
</dbReference>
<protein>
    <submittedName>
        <fullName evidence="5">Transcriptional regulator, AraC family</fullName>
    </submittedName>
</protein>
<dbReference type="Gene3D" id="1.10.10.60">
    <property type="entry name" value="Homeodomain-like"/>
    <property type="match status" value="1"/>
</dbReference>
<organism evidence="5 6">
    <name type="scientific">Caballeronia sordidicola</name>
    <name type="common">Burkholderia sordidicola</name>
    <dbReference type="NCBI Taxonomy" id="196367"/>
    <lineage>
        <taxon>Bacteria</taxon>
        <taxon>Pseudomonadati</taxon>
        <taxon>Pseudomonadota</taxon>
        <taxon>Betaproteobacteria</taxon>
        <taxon>Burkholderiales</taxon>
        <taxon>Burkholderiaceae</taxon>
        <taxon>Caballeronia</taxon>
    </lineage>
</organism>
<dbReference type="OrthoDB" id="8996880at2"/>
<dbReference type="AlphaFoldDB" id="A0A226X2Q2"/>
<evidence type="ECO:0000313" key="5">
    <source>
        <dbReference type="EMBL" id="OXC77725.1"/>
    </source>
</evidence>
<dbReference type="PROSITE" id="PS01124">
    <property type="entry name" value="HTH_ARAC_FAMILY_2"/>
    <property type="match status" value="1"/>
</dbReference>
<keyword evidence="2" id="KW-0238">DNA-binding</keyword>
<dbReference type="GO" id="GO:0003700">
    <property type="term" value="F:DNA-binding transcription factor activity"/>
    <property type="evidence" value="ECO:0007669"/>
    <property type="project" value="InterPro"/>
</dbReference>
<reference evidence="6" key="1">
    <citation type="submission" date="2017-01" db="EMBL/GenBank/DDBJ databases">
        <title>Genome Analysis of Deinococcus marmoris KOPRI26562.</title>
        <authorList>
            <person name="Kim J.H."/>
            <person name="Oh H.-M."/>
        </authorList>
    </citation>
    <scope>NUCLEOTIDE SEQUENCE [LARGE SCALE GENOMIC DNA]</scope>
    <source>
        <strain evidence="6">PAMC 26633</strain>
    </source>
</reference>
<sequence length="291" mass="32166">MLRSFDQLCHPADKGLLVAADQGHATLTGGGTYAMPWHWHDCLMFILPSHGAVELRHEDQRAGTWLSQDRFAVVPSGRAHQTRAGFATHTHVAVYVTDDALQQLDTGIGSLGEFRRRTRVPLLVRRTAAIRALQEISLRNDMGTYGGPTIRQALSSALLMQCIGEVIAGETVPGTSPREHGMALVAELEAFITRHADQDIPLDALEQRFGISRRHITRLFREGTGLSIGEFQQRTRYENARRLLAETDLPVGEIAFRVGFESGAALARAMRRIGDHSPSDLRTGMARSVKR</sequence>
<accession>A0A226X2Q2</accession>
<gene>
    <name evidence="5" type="ORF">BSU04_15915</name>
</gene>
<evidence type="ECO:0000259" key="4">
    <source>
        <dbReference type="PROSITE" id="PS01124"/>
    </source>
</evidence>
<evidence type="ECO:0000256" key="2">
    <source>
        <dbReference type="ARBA" id="ARBA00023125"/>
    </source>
</evidence>
<name>A0A226X2Q2_CABSO</name>
<dbReference type="RefSeq" id="WP_089161352.1">
    <property type="nucleotide sequence ID" value="NZ_MTHB01000096.1"/>
</dbReference>
<dbReference type="InterPro" id="IPR018060">
    <property type="entry name" value="HTH_AraC"/>
</dbReference>